<accession>A0A2H0URL6</accession>
<dbReference type="InterPro" id="IPR016181">
    <property type="entry name" value="Acyl_CoA_acyltransferase"/>
</dbReference>
<feature type="domain" description="N-acetyltransferase" evidence="1">
    <location>
        <begin position="103"/>
        <end position="239"/>
    </location>
</feature>
<proteinExistence type="predicted"/>
<dbReference type="PANTHER" id="PTHR43072:SF60">
    <property type="entry name" value="L-2,4-DIAMINOBUTYRIC ACID ACETYLTRANSFERASE"/>
    <property type="match status" value="1"/>
</dbReference>
<reference evidence="3" key="1">
    <citation type="submission" date="2017-09" db="EMBL/GenBank/DDBJ databases">
        <title>Depth-based differentiation of microbial function through sediment-hosted aquifers and enrichment of novel symbionts in the deep terrestrial subsurface.</title>
        <authorList>
            <person name="Probst A.J."/>
            <person name="Ladd B."/>
            <person name="Jarett J.K."/>
            <person name="Geller-Mcgrath D.E."/>
            <person name="Sieber C.M.K."/>
            <person name="Emerson J.B."/>
            <person name="Anantharaman K."/>
            <person name="Thomas B.C."/>
            <person name="Malmstrom R."/>
            <person name="Stieglmeier M."/>
            <person name="Klingl A."/>
            <person name="Woyke T."/>
            <person name="Ryan C.M."/>
            <person name="Banfield J.F."/>
        </authorList>
    </citation>
    <scope>NUCLEOTIDE SEQUENCE [LARGE SCALE GENOMIC DNA]</scope>
</reference>
<sequence>MNTKTSIQVLDWDTSFFGKKIGTYKNEIWNKKVCEALRGEMKKEAIECVYVKMRRENLSLQQSICGLGPIDSQVTYECDMKNWSSTGTPAEKFETSAQKSDLESLHALAKELSIASRFWIDEKFRSKAAEMYLIWIDKLVADPDASVLITRGDKGIISGFVTCRKKGKECHLDLIVVSGNHHGKGIGSQLMESFMNWTAENGIKKAVVVTQESNAPARRLYEKFGFKLKETTDIFHIWR</sequence>
<dbReference type="SUPFAM" id="SSF55729">
    <property type="entry name" value="Acyl-CoA N-acyltransferases (Nat)"/>
    <property type="match status" value="1"/>
</dbReference>
<dbReference type="EMBL" id="PFAZ01000008">
    <property type="protein sequence ID" value="PIR89072.1"/>
    <property type="molecule type" value="Genomic_DNA"/>
</dbReference>
<evidence type="ECO:0000259" key="1">
    <source>
        <dbReference type="PROSITE" id="PS51186"/>
    </source>
</evidence>
<dbReference type="Proteomes" id="UP000231157">
    <property type="component" value="Unassembled WGS sequence"/>
</dbReference>
<protein>
    <recommendedName>
        <fullName evidence="1">N-acetyltransferase domain-containing protein</fullName>
    </recommendedName>
</protein>
<gene>
    <name evidence="2" type="ORF">COU07_03205</name>
</gene>
<evidence type="ECO:0000313" key="2">
    <source>
        <dbReference type="EMBL" id="PIR89072.1"/>
    </source>
</evidence>
<organism evidence="2 3">
    <name type="scientific">Candidatus Harrisonbacteria bacterium CG10_big_fil_rev_8_21_14_0_10_40_38</name>
    <dbReference type="NCBI Taxonomy" id="1974583"/>
    <lineage>
        <taxon>Bacteria</taxon>
        <taxon>Candidatus Harrisoniibacteriota</taxon>
    </lineage>
</organism>
<dbReference type="AlphaFoldDB" id="A0A2H0URL6"/>
<dbReference type="PROSITE" id="PS51186">
    <property type="entry name" value="GNAT"/>
    <property type="match status" value="1"/>
</dbReference>
<dbReference type="CDD" id="cd04301">
    <property type="entry name" value="NAT_SF"/>
    <property type="match status" value="1"/>
</dbReference>
<evidence type="ECO:0000313" key="3">
    <source>
        <dbReference type="Proteomes" id="UP000231157"/>
    </source>
</evidence>
<dbReference type="GO" id="GO:0016747">
    <property type="term" value="F:acyltransferase activity, transferring groups other than amino-acyl groups"/>
    <property type="evidence" value="ECO:0007669"/>
    <property type="project" value="InterPro"/>
</dbReference>
<comment type="caution">
    <text evidence="2">The sequence shown here is derived from an EMBL/GenBank/DDBJ whole genome shotgun (WGS) entry which is preliminary data.</text>
</comment>
<name>A0A2H0URL6_9BACT</name>
<dbReference type="Pfam" id="PF00583">
    <property type="entry name" value="Acetyltransf_1"/>
    <property type="match status" value="1"/>
</dbReference>
<dbReference type="InterPro" id="IPR000182">
    <property type="entry name" value="GNAT_dom"/>
</dbReference>
<dbReference type="Gene3D" id="3.40.630.30">
    <property type="match status" value="1"/>
</dbReference>
<dbReference type="PANTHER" id="PTHR43072">
    <property type="entry name" value="N-ACETYLTRANSFERASE"/>
    <property type="match status" value="1"/>
</dbReference>